<sequence length="397" mass="43699">MLRLLVSTGEVSGDLQGSLLVKALHEEARRRQLDLEIVALGGERMERAGAALLANTTRMGAIGLLEAIPFVLPTLRLQRRLKHWFRRDPPDGVVLIDYMGPNVSLGLRLKRRFPKVPVTYYIAPQEWAFKFGNGGRSNLISFTNQILAIFQEEARFYRCRGANVTYVGHPLLDTIAEVPSQQEARRQLGLRGDAPVLLLMPASRRQEIRYMLPYIVAAAAELQRQLPELQVVVPAGLPGFEAHLARQLGQAGVRAEIIAAADSDQLKACLCAAADLALAKSGTVNLELALRGVPQVVVYRVSRATAFVARHILRFSVPHISPVNLVLGERLVPELLQEDLTAAAIVREALPLLELDASSGARQTMLDGYRRLRLELGEPGVTQRAASAIFDQVLEAR</sequence>
<proteinExistence type="predicted"/>
<evidence type="ECO:0000256" key="4">
    <source>
        <dbReference type="ARBA" id="ARBA00022516"/>
    </source>
</evidence>
<keyword evidence="8" id="KW-0443">Lipid metabolism</keyword>
<evidence type="ECO:0000256" key="9">
    <source>
        <dbReference type="ARBA" id="ARBA00048975"/>
    </source>
</evidence>
<protein>
    <recommendedName>
        <fullName evidence="3 10">Lipid-A-disaccharide synthase</fullName>
        <ecNumber evidence="2 10">2.4.1.182</ecNumber>
    </recommendedName>
</protein>
<comment type="caution">
    <text evidence="11">The sequence shown here is derived from an EMBL/GenBank/DDBJ whole genome shotgun (WGS) entry which is preliminary data.</text>
</comment>
<evidence type="ECO:0000256" key="5">
    <source>
        <dbReference type="ARBA" id="ARBA00022556"/>
    </source>
</evidence>
<comment type="function">
    <text evidence="1">Condensation of UDP-2,3-diacylglucosamine and 2,3-diacylglucosamine-1-phosphate to form lipid A disaccharide, a precursor of lipid A, a phosphorylated glycolipid that anchors the lipopolysaccharide to the outer membrane of the cell.</text>
</comment>
<dbReference type="Pfam" id="PF02684">
    <property type="entry name" value="LpxB"/>
    <property type="match status" value="1"/>
</dbReference>
<dbReference type="InterPro" id="IPR003835">
    <property type="entry name" value="Glyco_trans_19"/>
</dbReference>
<dbReference type="Proteomes" id="UP000243002">
    <property type="component" value="Unassembled WGS sequence"/>
</dbReference>
<dbReference type="Gene3D" id="3.40.50.2000">
    <property type="entry name" value="Glycogen Phosphorylase B"/>
    <property type="match status" value="1"/>
</dbReference>
<dbReference type="NCBIfam" id="TIGR00215">
    <property type="entry name" value="lpxB"/>
    <property type="match status" value="1"/>
</dbReference>
<keyword evidence="12" id="KW-1185">Reference proteome</keyword>
<evidence type="ECO:0000256" key="1">
    <source>
        <dbReference type="ARBA" id="ARBA00002056"/>
    </source>
</evidence>
<dbReference type="GO" id="GO:0016020">
    <property type="term" value="C:membrane"/>
    <property type="evidence" value="ECO:0007669"/>
    <property type="project" value="GOC"/>
</dbReference>
<reference evidence="11 12" key="1">
    <citation type="journal article" date="2018" name="Environ. Microbiol.">
        <title>Ecological and genomic features of two widespread freshwater picocyanobacteria.</title>
        <authorList>
            <person name="Cabello-Yeves P.J."/>
            <person name="Picazo A."/>
            <person name="Camacho A."/>
            <person name="Callieri C."/>
            <person name="Rosselli R."/>
            <person name="Roda-Garcia J.J."/>
            <person name="Coutinho F.H."/>
            <person name="Rodriguez-Valera F."/>
        </authorList>
    </citation>
    <scope>NUCLEOTIDE SEQUENCE [LARGE SCALE GENOMIC DNA]</scope>
    <source>
        <strain evidence="11 12">Tous</strain>
    </source>
</reference>
<organism evidence="11 12">
    <name type="scientific">Cyanobium usitatum str. Tous</name>
    <dbReference type="NCBI Taxonomy" id="2116684"/>
    <lineage>
        <taxon>Bacteria</taxon>
        <taxon>Bacillati</taxon>
        <taxon>Cyanobacteriota</taxon>
        <taxon>Cyanophyceae</taxon>
        <taxon>Synechococcales</taxon>
        <taxon>Prochlorococcaceae</taxon>
        <taxon>Cyanobium</taxon>
    </lineage>
</organism>
<evidence type="ECO:0000256" key="8">
    <source>
        <dbReference type="ARBA" id="ARBA00023098"/>
    </source>
</evidence>
<dbReference type="GO" id="GO:0008915">
    <property type="term" value="F:lipid-A-disaccharide synthase activity"/>
    <property type="evidence" value="ECO:0007669"/>
    <property type="project" value="UniProtKB-UniRule"/>
</dbReference>
<evidence type="ECO:0000256" key="2">
    <source>
        <dbReference type="ARBA" id="ARBA00012687"/>
    </source>
</evidence>
<keyword evidence="5" id="KW-0441">Lipid A biosynthesis</keyword>
<evidence type="ECO:0000256" key="3">
    <source>
        <dbReference type="ARBA" id="ARBA00020902"/>
    </source>
</evidence>
<gene>
    <name evidence="11" type="ORF">C7K55_04750</name>
</gene>
<accession>A0A2P7MYS5</accession>
<evidence type="ECO:0000313" key="12">
    <source>
        <dbReference type="Proteomes" id="UP000243002"/>
    </source>
</evidence>
<keyword evidence="6" id="KW-0328">Glycosyltransferase</keyword>
<dbReference type="AlphaFoldDB" id="A0A2P7MYS5"/>
<evidence type="ECO:0000256" key="7">
    <source>
        <dbReference type="ARBA" id="ARBA00022679"/>
    </source>
</evidence>
<dbReference type="GO" id="GO:0009245">
    <property type="term" value="P:lipid A biosynthetic process"/>
    <property type="evidence" value="ECO:0007669"/>
    <property type="project" value="UniProtKB-UniRule"/>
</dbReference>
<evidence type="ECO:0000313" key="11">
    <source>
        <dbReference type="EMBL" id="PSJ06352.1"/>
    </source>
</evidence>
<keyword evidence="4" id="KW-0444">Lipid biosynthesis</keyword>
<name>A0A2P7MYS5_9CYAN</name>
<comment type="catalytic activity">
    <reaction evidence="9">
        <text>a lipid X + a UDP-2-N,3-O-bis[(3R)-3-hydroxyacyl]-alpha-D-glucosamine = a lipid A disaccharide + UDP + H(+)</text>
        <dbReference type="Rhea" id="RHEA:67828"/>
        <dbReference type="ChEBI" id="CHEBI:15378"/>
        <dbReference type="ChEBI" id="CHEBI:58223"/>
        <dbReference type="ChEBI" id="CHEBI:137748"/>
        <dbReference type="ChEBI" id="CHEBI:176338"/>
        <dbReference type="ChEBI" id="CHEBI:176343"/>
        <dbReference type="EC" id="2.4.1.182"/>
    </reaction>
</comment>
<dbReference type="RefSeq" id="WP_106502280.1">
    <property type="nucleotide sequence ID" value="NZ_PXXO01000004.1"/>
</dbReference>
<evidence type="ECO:0000256" key="10">
    <source>
        <dbReference type="NCBIfam" id="TIGR00215"/>
    </source>
</evidence>
<dbReference type="PANTHER" id="PTHR30372:SF4">
    <property type="entry name" value="LIPID-A-DISACCHARIDE SYNTHASE, MITOCHONDRIAL-RELATED"/>
    <property type="match status" value="1"/>
</dbReference>
<dbReference type="SUPFAM" id="SSF53756">
    <property type="entry name" value="UDP-Glycosyltransferase/glycogen phosphorylase"/>
    <property type="match status" value="1"/>
</dbReference>
<dbReference type="EMBL" id="PXXO01000004">
    <property type="protein sequence ID" value="PSJ06352.1"/>
    <property type="molecule type" value="Genomic_DNA"/>
</dbReference>
<dbReference type="EC" id="2.4.1.182" evidence="2 10"/>
<dbReference type="PANTHER" id="PTHR30372">
    <property type="entry name" value="LIPID-A-DISACCHARIDE SYNTHASE"/>
    <property type="match status" value="1"/>
</dbReference>
<dbReference type="GO" id="GO:0005543">
    <property type="term" value="F:phospholipid binding"/>
    <property type="evidence" value="ECO:0007669"/>
    <property type="project" value="TreeGrafter"/>
</dbReference>
<evidence type="ECO:0000256" key="6">
    <source>
        <dbReference type="ARBA" id="ARBA00022676"/>
    </source>
</evidence>
<keyword evidence="7" id="KW-0808">Transferase</keyword>
<dbReference type="OrthoDB" id="9801642at2"/>